<evidence type="ECO:0000259" key="1">
    <source>
        <dbReference type="Pfam" id="PF00364"/>
    </source>
</evidence>
<dbReference type="CDD" id="cd06850">
    <property type="entry name" value="biotinyl_domain"/>
    <property type="match status" value="1"/>
</dbReference>
<dbReference type="AlphaFoldDB" id="A0A1M7AAD6"/>
<dbReference type="Pfam" id="PF00364">
    <property type="entry name" value="Biotin_lipoyl"/>
    <property type="match status" value="1"/>
</dbReference>
<dbReference type="Proteomes" id="UP000183974">
    <property type="component" value="Unassembled WGS sequence"/>
</dbReference>
<dbReference type="RefSeq" id="WP_073033941.1">
    <property type="nucleotide sequence ID" value="NZ_BMLR01000002.1"/>
</dbReference>
<dbReference type="SUPFAM" id="SSF51230">
    <property type="entry name" value="Single hybrid motif"/>
    <property type="match status" value="1"/>
</dbReference>
<sequence>MAIIKIEAAMPGLLYHKPEPDAEPFKTPGDAVAVGDTLALVELMKSFVPITAEVAGRFRGFLIGDGEDLEPGVAFCEIEE</sequence>
<reference evidence="2 3" key="1">
    <citation type="submission" date="2016-11" db="EMBL/GenBank/DDBJ databases">
        <authorList>
            <person name="Jaros S."/>
            <person name="Januszkiewicz K."/>
            <person name="Wedrychowicz H."/>
        </authorList>
    </citation>
    <scope>NUCLEOTIDE SEQUENCE [LARGE SCALE GENOMIC DNA]</scope>
    <source>
        <strain evidence="2 3">DSM 29589</strain>
    </source>
</reference>
<keyword evidence="3" id="KW-1185">Reference proteome</keyword>
<proteinExistence type="predicted"/>
<dbReference type="Gene3D" id="2.40.50.100">
    <property type="match status" value="1"/>
</dbReference>
<dbReference type="EMBL" id="FRBR01000002">
    <property type="protein sequence ID" value="SHL39632.1"/>
    <property type="molecule type" value="Genomic_DNA"/>
</dbReference>
<evidence type="ECO:0000313" key="2">
    <source>
        <dbReference type="EMBL" id="SHL39632.1"/>
    </source>
</evidence>
<accession>A0A1M7AAD6</accession>
<name>A0A1M7AAD6_9RHOB</name>
<dbReference type="OrthoDB" id="5297413at2"/>
<dbReference type="STRING" id="337701.SAMN05444398_102244"/>
<dbReference type="InterPro" id="IPR011053">
    <property type="entry name" value="Single_hybrid_motif"/>
</dbReference>
<evidence type="ECO:0000313" key="3">
    <source>
        <dbReference type="Proteomes" id="UP000183974"/>
    </source>
</evidence>
<feature type="domain" description="Lipoyl-binding" evidence="1">
    <location>
        <begin position="5"/>
        <end position="75"/>
    </location>
</feature>
<gene>
    <name evidence="2" type="ORF">SAMN05444398_102244</name>
</gene>
<dbReference type="InterPro" id="IPR000089">
    <property type="entry name" value="Biotin_lipoyl"/>
</dbReference>
<organism evidence="2 3">
    <name type="scientific">Roseovarius pacificus</name>
    <dbReference type="NCBI Taxonomy" id="337701"/>
    <lineage>
        <taxon>Bacteria</taxon>
        <taxon>Pseudomonadati</taxon>
        <taxon>Pseudomonadota</taxon>
        <taxon>Alphaproteobacteria</taxon>
        <taxon>Rhodobacterales</taxon>
        <taxon>Roseobacteraceae</taxon>
        <taxon>Roseovarius</taxon>
    </lineage>
</organism>
<protein>
    <submittedName>
        <fullName evidence="2">Biotin-requiring enzyme</fullName>
    </submittedName>
</protein>